<keyword evidence="3" id="KW-1185">Reference proteome</keyword>
<sequence length="77" mass="8855">MAFQRGIRIAFVAAILICGLFLEANAEQHINYGVLQADEVPKCINKCHHQYHNRKLLVNNADWIFGYTYGVRPPRNL</sequence>
<reference evidence="2 3" key="1">
    <citation type="submission" date="2024-01" db="EMBL/GenBank/DDBJ databases">
        <title>The complete chloroplast genome sequence of Lithospermum erythrorhizon: insights into the phylogenetic relationship among Boraginaceae species and the maternal lineages of purple gromwells.</title>
        <authorList>
            <person name="Okada T."/>
            <person name="Watanabe K."/>
        </authorList>
    </citation>
    <scope>NUCLEOTIDE SEQUENCE [LARGE SCALE GENOMIC DNA]</scope>
</reference>
<comment type="caution">
    <text evidence="2">The sequence shown here is derived from an EMBL/GenBank/DDBJ whole genome shotgun (WGS) entry which is preliminary data.</text>
</comment>
<accession>A0AAV3QSN2</accession>
<evidence type="ECO:0000256" key="1">
    <source>
        <dbReference type="SAM" id="SignalP"/>
    </source>
</evidence>
<dbReference type="Proteomes" id="UP001454036">
    <property type="component" value="Unassembled WGS sequence"/>
</dbReference>
<gene>
    <name evidence="2" type="ORF">LIER_22126</name>
</gene>
<evidence type="ECO:0000313" key="2">
    <source>
        <dbReference type="EMBL" id="GAA0167122.1"/>
    </source>
</evidence>
<dbReference type="AlphaFoldDB" id="A0AAV3QSN2"/>
<protein>
    <submittedName>
        <fullName evidence="2">Uncharacterized protein</fullName>
    </submittedName>
</protein>
<organism evidence="2 3">
    <name type="scientific">Lithospermum erythrorhizon</name>
    <name type="common">Purple gromwell</name>
    <name type="synonym">Lithospermum officinale var. erythrorhizon</name>
    <dbReference type="NCBI Taxonomy" id="34254"/>
    <lineage>
        <taxon>Eukaryota</taxon>
        <taxon>Viridiplantae</taxon>
        <taxon>Streptophyta</taxon>
        <taxon>Embryophyta</taxon>
        <taxon>Tracheophyta</taxon>
        <taxon>Spermatophyta</taxon>
        <taxon>Magnoliopsida</taxon>
        <taxon>eudicotyledons</taxon>
        <taxon>Gunneridae</taxon>
        <taxon>Pentapetalae</taxon>
        <taxon>asterids</taxon>
        <taxon>lamiids</taxon>
        <taxon>Boraginales</taxon>
        <taxon>Boraginaceae</taxon>
        <taxon>Boraginoideae</taxon>
        <taxon>Lithospermeae</taxon>
        <taxon>Lithospermum</taxon>
    </lineage>
</organism>
<feature type="signal peptide" evidence="1">
    <location>
        <begin position="1"/>
        <end position="26"/>
    </location>
</feature>
<name>A0AAV3QSN2_LITER</name>
<dbReference type="EMBL" id="BAABME010005974">
    <property type="protein sequence ID" value="GAA0167122.1"/>
    <property type="molecule type" value="Genomic_DNA"/>
</dbReference>
<feature type="chain" id="PRO_5043349013" evidence="1">
    <location>
        <begin position="27"/>
        <end position="77"/>
    </location>
</feature>
<proteinExistence type="predicted"/>
<evidence type="ECO:0000313" key="3">
    <source>
        <dbReference type="Proteomes" id="UP001454036"/>
    </source>
</evidence>
<keyword evidence="1" id="KW-0732">Signal</keyword>